<proteinExistence type="predicted"/>
<feature type="compositionally biased region" description="Low complexity" evidence="1">
    <location>
        <begin position="362"/>
        <end position="379"/>
    </location>
</feature>
<sequence length="390" mass="43446">MTKLRRLMGQLLVRHEDALNSVSMQDSYVIFFQTKNSGDIPLLIRSASQWRDLPDDQAQTPLRCYLIQAIISELIARFQKLKLQLEDEQTKTAAIKSQTILEDLSFPYLVRHSQQQRLVIGQSQSISWATMESHLGLLQQAFQEPANCVRFFAMASAQSKGEVVPWKLQISLRNDSLSSLMRQLAQWIEKIHILQCGNEGNWCYANAGLVTLIWTLLHATSFDEYTFGTAWEAVRSVELASHPSLAGLFEGQTSSDQRDIAEFTSEVLAWCKSSRASQAWERRFVTPDGTCCLEKGGMDTSSWTTPSFTLTQVAREQLGSDATPELPMWDDSHLRILGTGNLAIKDQASRAPPSATWREQGTATDAAAAAEPPAAPASDEALGLLLQRLQ</sequence>
<comment type="caution">
    <text evidence="2">The sequence shown here is derived from an EMBL/GenBank/DDBJ whole genome shotgun (WGS) entry which is preliminary data.</text>
</comment>
<organism evidence="2 3">
    <name type="scientific">Durusdinium trenchii</name>
    <dbReference type="NCBI Taxonomy" id="1381693"/>
    <lineage>
        <taxon>Eukaryota</taxon>
        <taxon>Sar</taxon>
        <taxon>Alveolata</taxon>
        <taxon>Dinophyceae</taxon>
        <taxon>Suessiales</taxon>
        <taxon>Symbiodiniaceae</taxon>
        <taxon>Durusdinium</taxon>
    </lineage>
</organism>
<dbReference type="Proteomes" id="UP001642464">
    <property type="component" value="Unassembled WGS sequence"/>
</dbReference>
<feature type="non-terminal residue" evidence="2">
    <location>
        <position position="390"/>
    </location>
</feature>
<accession>A0ABP0LR60</accession>
<keyword evidence="3" id="KW-1185">Reference proteome</keyword>
<reference evidence="2 3" key="1">
    <citation type="submission" date="2024-02" db="EMBL/GenBank/DDBJ databases">
        <authorList>
            <person name="Chen Y."/>
            <person name="Shah S."/>
            <person name="Dougan E. K."/>
            <person name="Thang M."/>
            <person name="Chan C."/>
        </authorList>
    </citation>
    <scope>NUCLEOTIDE SEQUENCE [LARGE SCALE GENOMIC DNA]</scope>
</reference>
<protein>
    <submittedName>
        <fullName evidence="2">Uncharacterized protein</fullName>
    </submittedName>
</protein>
<name>A0ABP0LR60_9DINO</name>
<gene>
    <name evidence="2" type="ORF">SCF082_LOCUS23864</name>
</gene>
<evidence type="ECO:0000313" key="2">
    <source>
        <dbReference type="EMBL" id="CAK9041271.1"/>
    </source>
</evidence>
<evidence type="ECO:0000313" key="3">
    <source>
        <dbReference type="Proteomes" id="UP001642464"/>
    </source>
</evidence>
<evidence type="ECO:0000256" key="1">
    <source>
        <dbReference type="SAM" id="MobiDB-lite"/>
    </source>
</evidence>
<dbReference type="EMBL" id="CAXAMM010017485">
    <property type="protein sequence ID" value="CAK9041271.1"/>
    <property type="molecule type" value="Genomic_DNA"/>
</dbReference>
<feature type="region of interest" description="Disordered" evidence="1">
    <location>
        <begin position="347"/>
        <end position="379"/>
    </location>
</feature>